<evidence type="ECO:0000259" key="2">
    <source>
        <dbReference type="Pfam" id="PF01757"/>
    </source>
</evidence>
<dbReference type="AlphaFoldDB" id="A0A3Q8I3A4"/>
<sequence>MGTPEETAARHAAYLSTAHFASLDGLRFFSIVPVVWHHSTSGPLPGVLGKGPLGVELFFAISGFLITTRLVREQRSRGDVAVRQFYARRALRIFPLYYAVLGIYALRAWLVLPASPERAHFLRSLPFWATYTADWFVDVAVTHPIIFSFGWSLAVEEQFYLLWPWIVRATRGALFPVGAALLLLAADQGVESGSLAISGLAHRMITSISTPICLGALLAYALDRPRSFALAWRLLGRRASAPLAFLALAALVVEGGAPMFAVHVALVILVGACCVRPDHGLAAITDARPLRWVGTVSYGVYLLHVSAITAWKRVLPAAWISAPLVFALSLLVSLGLAAASYRWFERPFLRLGDRFRGARALRAAPVLR</sequence>
<evidence type="ECO:0000313" key="3">
    <source>
        <dbReference type="EMBL" id="AYM52644.1"/>
    </source>
</evidence>
<feature type="transmembrane region" description="Helical" evidence="1">
    <location>
        <begin position="317"/>
        <end position="344"/>
    </location>
</feature>
<dbReference type="PANTHER" id="PTHR23028">
    <property type="entry name" value="ACETYLTRANSFERASE"/>
    <property type="match status" value="1"/>
</dbReference>
<feature type="transmembrane region" description="Helical" evidence="1">
    <location>
        <begin position="53"/>
        <end position="72"/>
    </location>
</feature>
<dbReference type="PANTHER" id="PTHR23028:SF53">
    <property type="entry name" value="ACYL_TRANSF_3 DOMAIN-CONTAINING PROTEIN"/>
    <property type="match status" value="1"/>
</dbReference>
<feature type="transmembrane region" description="Helical" evidence="1">
    <location>
        <begin position="259"/>
        <end position="277"/>
    </location>
</feature>
<accession>A0A3Q8I3A4</accession>
<keyword evidence="1" id="KW-1133">Transmembrane helix</keyword>
<keyword evidence="3" id="KW-0808">Transferase</keyword>
<feature type="transmembrane region" description="Helical" evidence="1">
    <location>
        <begin position="165"/>
        <end position="184"/>
    </location>
</feature>
<feature type="transmembrane region" description="Helical" evidence="1">
    <location>
        <begin position="204"/>
        <end position="222"/>
    </location>
</feature>
<reference evidence="3" key="1">
    <citation type="journal article" date="2018" name="J. Ind. Microbiol. Biotechnol.">
        <title>Genome mining reveals uncommon alkylpyrones as type III PKS products from myxobacteria.</title>
        <authorList>
            <person name="Hug J.J."/>
            <person name="Panter F."/>
            <person name="Krug D."/>
            <person name="Muller R."/>
        </authorList>
    </citation>
    <scope>NUCLEOTIDE SEQUENCE</scope>
    <source>
        <strain evidence="3">MSr9335</strain>
    </source>
</reference>
<dbReference type="GO" id="GO:0016747">
    <property type="term" value="F:acyltransferase activity, transferring groups other than amino-acyl groups"/>
    <property type="evidence" value="ECO:0007669"/>
    <property type="project" value="InterPro"/>
</dbReference>
<proteinExistence type="predicted"/>
<dbReference type="InterPro" id="IPR002656">
    <property type="entry name" value="Acyl_transf_3_dom"/>
</dbReference>
<feature type="domain" description="Acyltransferase 3" evidence="2">
    <location>
        <begin position="21"/>
        <end position="338"/>
    </location>
</feature>
<name>A0A3Q8I3A4_9BACT</name>
<dbReference type="GO" id="GO:0009103">
    <property type="term" value="P:lipopolysaccharide biosynthetic process"/>
    <property type="evidence" value="ECO:0007669"/>
    <property type="project" value="TreeGrafter"/>
</dbReference>
<feature type="transmembrane region" description="Helical" evidence="1">
    <location>
        <begin position="135"/>
        <end position="153"/>
    </location>
</feature>
<dbReference type="InterPro" id="IPR050879">
    <property type="entry name" value="Acyltransferase_3"/>
</dbReference>
<dbReference type="EMBL" id="MH908880">
    <property type="protein sequence ID" value="AYM52644.1"/>
    <property type="molecule type" value="Genomic_DNA"/>
</dbReference>
<evidence type="ECO:0000256" key="1">
    <source>
        <dbReference type="SAM" id="Phobius"/>
    </source>
</evidence>
<keyword evidence="1" id="KW-0812">Transmembrane</keyword>
<organism evidence="3">
    <name type="scientific">Aetherobacter sp</name>
    <dbReference type="NCBI Taxonomy" id="2022431"/>
    <lineage>
        <taxon>Bacteria</taxon>
        <taxon>Pseudomonadati</taxon>
        <taxon>Myxococcota</taxon>
        <taxon>Polyangia</taxon>
        <taxon>Polyangiales</taxon>
        <taxon>Polyangiaceae</taxon>
        <taxon>Aetherobacter</taxon>
    </lineage>
</organism>
<dbReference type="GO" id="GO:0016020">
    <property type="term" value="C:membrane"/>
    <property type="evidence" value="ECO:0007669"/>
    <property type="project" value="TreeGrafter"/>
</dbReference>
<feature type="transmembrane region" description="Helical" evidence="1">
    <location>
        <begin position="289"/>
        <end position="311"/>
    </location>
</feature>
<dbReference type="Pfam" id="PF01757">
    <property type="entry name" value="Acyl_transf_3"/>
    <property type="match status" value="1"/>
</dbReference>
<keyword evidence="1" id="KW-0472">Membrane</keyword>
<keyword evidence="3" id="KW-0012">Acyltransferase</keyword>
<protein>
    <submittedName>
        <fullName evidence="3">Acyltransferase 3</fullName>
    </submittedName>
</protein>
<feature type="transmembrane region" description="Helical" evidence="1">
    <location>
        <begin position="234"/>
        <end position="253"/>
    </location>
</feature>
<feature type="transmembrane region" description="Helical" evidence="1">
    <location>
        <begin position="93"/>
        <end position="115"/>
    </location>
</feature>